<feature type="region of interest" description="Disordered" evidence="1">
    <location>
        <begin position="113"/>
        <end position="140"/>
    </location>
</feature>
<proteinExistence type="predicted"/>
<dbReference type="Proteomes" id="UP000634136">
    <property type="component" value="Unassembled WGS sequence"/>
</dbReference>
<evidence type="ECO:0000313" key="3">
    <source>
        <dbReference type="Proteomes" id="UP000634136"/>
    </source>
</evidence>
<feature type="region of interest" description="Disordered" evidence="1">
    <location>
        <begin position="242"/>
        <end position="271"/>
    </location>
</feature>
<comment type="caution">
    <text evidence="2">The sequence shown here is derived from an EMBL/GenBank/DDBJ whole genome shotgun (WGS) entry which is preliminary data.</text>
</comment>
<name>A0A834U4F7_9FABA</name>
<evidence type="ECO:0000256" key="1">
    <source>
        <dbReference type="SAM" id="MobiDB-lite"/>
    </source>
</evidence>
<gene>
    <name evidence="2" type="ORF">G2W53_013332</name>
</gene>
<sequence length="271" mass="29871">MIHCFLCPYAYPVDSRIGEARKPLFHHIPFLPQIRRARRLSFQIHCAVARVGDYVGDELEEEAKQIVTQTRDAHISHYSRTLRFALFRSASFAVGKLASLLLLAFPTRKHTVASSPAEAEPTEPRKKKPIRPCPREQSPTSKRLASCKGLIRSLCLAYLNEALVILGSFAVHLHPRDLPGGGVDNIPGDVVLGRKRRPSGDSELGSFIKRGLTEPASQGGEEVLVDVVGALCLRRTGHRLHRRAQSRGRGGGTPKRVELVGELGREAESSI</sequence>
<dbReference type="EMBL" id="JAAIUW010000005">
    <property type="protein sequence ID" value="KAF7830999.1"/>
    <property type="molecule type" value="Genomic_DNA"/>
</dbReference>
<evidence type="ECO:0000313" key="2">
    <source>
        <dbReference type="EMBL" id="KAF7830999.1"/>
    </source>
</evidence>
<accession>A0A834U4F7</accession>
<organism evidence="2 3">
    <name type="scientific">Senna tora</name>
    <dbReference type="NCBI Taxonomy" id="362788"/>
    <lineage>
        <taxon>Eukaryota</taxon>
        <taxon>Viridiplantae</taxon>
        <taxon>Streptophyta</taxon>
        <taxon>Embryophyta</taxon>
        <taxon>Tracheophyta</taxon>
        <taxon>Spermatophyta</taxon>
        <taxon>Magnoliopsida</taxon>
        <taxon>eudicotyledons</taxon>
        <taxon>Gunneridae</taxon>
        <taxon>Pentapetalae</taxon>
        <taxon>rosids</taxon>
        <taxon>fabids</taxon>
        <taxon>Fabales</taxon>
        <taxon>Fabaceae</taxon>
        <taxon>Caesalpinioideae</taxon>
        <taxon>Cassia clade</taxon>
        <taxon>Senna</taxon>
    </lineage>
</organism>
<keyword evidence="3" id="KW-1185">Reference proteome</keyword>
<feature type="compositionally biased region" description="Basic and acidic residues" evidence="1">
    <location>
        <begin position="255"/>
        <end position="271"/>
    </location>
</feature>
<reference evidence="2" key="1">
    <citation type="submission" date="2020-09" db="EMBL/GenBank/DDBJ databases">
        <title>Genome-Enabled Discovery of Anthraquinone Biosynthesis in Senna tora.</title>
        <authorList>
            <person name="Kang S.-H."/>
            <person name="Pandey R.P."/>
            <person name="Lee C.-M."/>
            <person name="Sim J.-S."/>
            <person name="Jeong J.-T."/>
            <person name="Choi B.-S."/>
            <person name="Jung M."/>
            <person name="Ginzburg D."/>
            <person name="Zhao K."/>
            <person name="Won S.Y."/>
            <person name="Oh T.-J."/>
            <person name="Yu Y."/>
            <person name="Kim N.-H."/>
            <person name="Lee O.R."/>
            <person name="Lee T.-H."/>
            <person name="Bashyal P."/>
            <person name="Kim T.-S."/>
            <person name="Lee W.-H."/>
            <person name="Kawkins C."/>
            <person name="Kim C.-K."/>
            <person name="Kim J.S."/>
            <person name="Ahn B.O."/>
            <person name="Rhee S.Y."/>
            <person name="Sohng J.K."/>
        </authorList>
    </citation>
    <scope>NUCLEOTIDE SEQUENCE</scope>
    <source>
        <tissue evidence="2">Leaf</tissue>
    </source>
</reference>
<protein>
    <submittedName>
        <fullName evidence="2">Uncharacterized protein</fullName>
    </submittedName>
</protein>
<dbReference type="AlphaFoldDB" id="A0A834U4F7"/>